<gene>
    <name evidence="1" type="ORF">GTH23_07050</name>
</gene>
<dbReference type="EMBL" id="CP047340">
    <property type="protein sequence ID" value="QIF89812.1"/>
    <property type="molecule type" value="Genomic_DNA"/>
</dbReference>
<name>A0ABX6JLN5_9GAMM</name>
<dbReference type="Proteomes" id="UP000501338">
    <property type="component" value="Chromosome"/>
</dbReference>
<keyword evidence="2" id="KW-1185">Reference proteome</keyword>
<evidence type="ECO:0000313" key="2">
    <source>
        <dbReference type="Proteomes" id="UP000501338"/>
    </source>
</evidence>
<accession>A0ABX6JLN5</accession>
<sequence>MSSVQLKRHHTLIPKLALISSIAKIATSKNANNRVLLCEEIEKNYRNDGISLFSDKNKTFIIFKHKIIYELIQNGKNINN</sequence>
<dbReference type="RefSeq" id="WP_238795203.1">
    <property type="nucleotide sequence ID" value="NZ_CP047340.1"/>
</dbReference>
<protein>
    <submittedName>
        <fullName evidence="1">Uncharacterized protein</fullName>
    </submittedName>
</protein>
<reference evidence="1 2" key="1">
    <citation type="submission" date="2020-01" db="EMBL/GenBank/DDBJ databases">
        <title>The genomic epidemiology of tigecycline resistance gene tet(X) variants in a swine farm in China.</title>
        <authorList>
            <person name="Peng K."/>
            <person name="Li R."/>
        </authorList>
    </citation>
    <scope>NUCLEOTIDE SEQUENCE [LARGE SCALE GENOMIC DNA]</scope>
    <source>
        <strain evidence="1 2">ZF1</strain>
    </source>
</reference>
<proteinExistence type="predicted"/>
<organism evidence="1 2">
    <name type="scientific">Proteus terrae subsp. cibarius</name>
    <dbReference type="NCBI Taxonomy" id="626774"/>
    <lineage>
        <taxon>Bacteria</taxon>
        <taxon>Pseudomonadati</taxon>
        <taxon>Pseudomonadota</taxon>
        <taxon>Gammaproteobacteria</taxon>
        <taxon>Enterobacterales</taxon>
        <taxon>Morganellaceae</taxon>
        <taxon>Proteus</taxon>
    </lineage>
</organism>
<evidence type="ECO:0000313" key="1">
    <source>
        <dbReference type="EMBL" id="QIF89812.1"/>
    </source>
</evidence>